<feature type="non-terminal residue" evidence="4">
    <location>
        <position position="1"/>
    </location>
</feature>
<evidence type="ECO:0000256" key="1">
    <source>
        <dbReference type="PROSITE-ProRule" id="PRU00117"/>
    </source>
</evidence>
<evidence type="ECO:0000313" key="5">
    <source>
        <dbReference type="Proteomes" id="UP000784294"/>
    </source>
</evidence>
<feature type="compositionally biased region" description="Low complexity" evidence="2">
    <location>
        <begin position="71"/>
        <end position="85"/>
    </location>
</feature>
<feature type="region of interest" description="Disordered" evidence="2">
    <location>
        <begin position="661"/>
        <end position="695"/>
    </location>
</feature>
<proteinExistence type="predicted"/>
<dbReference type="PROSITE" id="PS50084">
    <property type="entry name" value="KH_TYPE_1"/>
    <property type="match status" value="1"/>
</dbReference>
<organism evidence="4 5">
    <name type="scientific">Protopolystoma xenopodis</name>
    <dbReference type="NCBI Taxonomy" id="117903"/>
    <lineage>
        <taxon>Eukaryota</taxon>
        <taxon>Metazoa</taxon>
        <taxon>Spiralia</taxon>
        <taxon>Lophotrochozoa</taxon>
        <taxon>Platyhelminthes</taxon>
        <taxon>Monogenea</taxon>
        <taxon>Polyopisthocotylea</taxon>
        <taxon>Polystomatidea</taxon>
        <taxon>Polystomatidae</taxon>
        <taxon>Protopolystoma</taxon>
    </lineage>
</organism>
<dbReference type="GO" id="GO:0003723">
    <property type="term" value="F:RNA binding"/>
    <property type="evidence" value="ECO:0007669"/>
    <property type="project" value="UniProtKB-UniRule"/>
</dbReference>
<gene>
    <name evidence="4" type="ORF">PXEA_LOCUS14850</name>
</gene>
<reference evidence="4" key="1">
    <citation type="submission" date="2018-11" db="EMBL/GenBank/DDBJ databases">
        <authorList>
            <consortium name="Pathogen Informatics"/>
        </authorList>
    </citation>
    <scope>NUCLEOTIDE SEQUENCE</scope>
</reference>
<feature type="compositionally biased region" description="Basic residues" evidence="2">
    <location>
        <begin position="104"/>
        <end position="116"/>
    </location>
</feature>
<feature type="compositionally biased region" description="Polar residues" evidence="2">
    <location>
        <begin position="603"/>
        <end position="613"/>
    </location>
</feature>
<dbReference type="InterPro" id="IPR036612">
    <property type="entry name" value="KH_dom_type_1_sf"/>
</dbReference>
<feature type="region of interest" description="Disordered" evidence="2">
    <location>
        <begin position="1"/>
        <end position="116"/>
    </location>
</feature>
<accession>A0A448WVQ0</accession>
<dbReference type="SUPFAM" id="SSF54791">
    <property type="entry name" value="Eukaryotic type KH-domain (KH-domain type I)"/>
    <property type="match status" value="1"/>
</dbReference>
<evidence type="ECO:0000313" key="4">
    <source>
        <dbReference type="EMBL" id="VEL21410.1"/>
    </source>
</evidence>
<feature type="region of interest" description="Disordered" evidence="2">
    <location>
        <begin position="578"/>
        <end position="624"/>
    </location>
</feature>
<comment type="caution">
    <text evidence="4">The sequence shown here is derived from an EMBL/GenBank/DDBJ whole genome shotgun (WGS) entry which is preliminary data.</text>
</comment>
<dbReference type="AlphaFoldDB" id="A0A448WVQ0"/>
<dbReference type="EMBL" id="CAAALY010051173">
    <property type="protein sequence ID" value="VEL21410.1"/>
    <property type="molecule type" value="Genomic_DNA"/>
</dbReference>
<dbReference type="InterPro" id="IPR004087">
    <property type="entry name" value="KH_dom"/>
</dbReference>
<dbReference type="Pfam" id="PF00013">
    <property type="entry name" value="KH_1"/>
    <property type="match status" value="1"/>
</dbReference>
<keyword evidence="1" id="KW-0694">RNA-binding</keyword>
<name>A0A448WVQ0_9PLAT</name>
<protein>
    <recommendedName>
        <fullName evidence="3">K Homology domain-containing protein</fullName>
    </recommendedName>
</protein>
<feature type="region of interest" description="Disordered" evidence="2">
    <location>
        <begin position="196"/>
        <end position="234"/>
    </location>
</feature>
<evidence type="ECO:0000256" key="2">
    <source>
        <dbReference type="SAM" id="MobiDB-lite"/>
    </source>
</evidence>
<dbReference type="SMART" id="SM00322">
    <property type="entry name" value="KH"/>
    <property type="match status" value="1"/>
</dbReference>
<keyword evidence="5" id="KW-1185">Reference proteome</keyword>
<dbReference type="InterPro" id="IPR004088">
    <property type="entry name" value="KH_dom_type_1"/>
</dbReference>
<feature type="domain" description="K Homology" evidence="3">
    <location>
        <begin position="260"/>
        <end position="331"/>
    </location>
</feature>
<dbReference type="OrthoDB" id="10071877at2759"/>
<evidence type="ECO:0000259" key="3">
    <source>
        <dbReference type="SMART" id="SM00322"/>
    </source>
</evidence>
<dbReference type="CDD" id="cd00105">
    <property type="entry name" value="KH-I"/>
    <property type="match status" value="1"/>
</dbReference>
<sequence length="695" mass="72627">MSHSIKSQADQSRFDTKIASNKDKISSKPAKTSLGKEKTSIKSNTHRSAKEPAPPPIVHNFVNTSEKGPKKPIIISKQPPQLSQSTNGHDDSLSSTTSTEAKREKHRNKKQNQRAVKRLATETTAGGLLVSPDLSQSLTQIPSNPQDDSAILQEAPLSPSLSTAAVLHAAGVEDMDNEEEWNALVKSQAARYASVTASRARPHSPSGSATNGGDTNWTVVMPQSSSRAQRSVNVPMDSAAGTEWKSASANGNVSAFCSNSKRRIAIQVSRHDIGKVIGQGGAVVSALRNMTGIQIDIESARSDEVTERMVYLRGPSDGVQRTHDLIQGLISGTITGNDVLSRHAVFKRSGATSGNCMISLASFIGNSVYTSPGISSKQILSSYPSSLSFTISNSSSVSAASSIRLARKPAKSNLVTSAPLAATISAVVGKSVPNSTTGKPVSFNTNNNNPSNSQANMIHNTGKSTGVLLPPQLSSTWGKGKGNFAAVAAAGVLTPSPTGTVIGPRQAATGIRQTSSIIPNVKPSQPASSHLLPMSLLSVTNTDLVTHPLSVISNSPKSRLLVDDSSFPPLTSLSVSVSQTTSLTGSASQTTAPISEEKRHPKTASTPANLSPDTENELPSGASFNSGVHLLQQSVPKNNATFISSNLTTLVSVSDVKSQLSSAPSESLAKLELTEPRKPSLAQAQSISSSLTVPL</sequence>
<feature type="compositionally biased region" description="Polar residues" evidence="2">
    <location>
        <begin position="1"/>
        <end position="11"/>
    </location>
</feature>
<dbReference type="Gene3D" id="3.30.1370.10">
    <property type="entry name" value="K Homology domain, type 1"/>
    <property type="match status" value="1"/>
</dbReference>
<dbReference type="Proteomes" id="UP000784294">
    <property type="component" value="Unassembled WGS sequence"/>
</dbReference>
<feature type="compositionally biased region" description="Low complexity" evidence="2">
    <location>
        <begin position="680"/>
        <end position="695"/>
    </location>
</feature>
<feature type="compositionally biased region" description="Basic and acidic residues" evidence="2">
    <location>
        <begin position="12"/>
        <end position="26"/>
    </location>
</feature>
<feature type="compositionally biased region" description="Polar residues" evidence="2">
    <location>
        <begin position="205"/>
        <end position="232"/>
    </location>
</feature>